<evidence type="ECO:0000256" key="3">
    <source>
        <dbReference type="ARBA" id="ARBA00022737"/>
    </source>
</evidence>
<sequence>MLVSADSLNLVHTSFQLSPPGLSRSLVSTDRTPSLEPVSLTFIDPIPPASISTVPPFDSTIIQPSSADSSTLSLKKSPVLISPFATTINPIFSVPISSTPPTPYLTPPSKSKYVRRQEEPSNARVLHSQCSGVHPIQEAPESLYPVNFEDLAWLDFSTSSSLKTFQNAATLAFASAPAPALAQASPQTSLADCSSHLSGFDQLLSPLVEVCGTASASPLTPHLDTPDQTPTQTPLFDSVASDDLDTTALEQLWGATFAAPTASHATSTVSSPVLAFTSVDTDLNLFSSDLLLDDLDLGLDASTSLSSGFESASPIQQQQEQDAIVSRLQAENALLDFVLFDELAPSSSPFSTTQSTPSTTLTSPSSVNLKEMETQDLALHLVASAAANMTSRSATVSLQSSPATFAYDTSSTVVSDLFSDVDLSPLISTPVTAPIQAPFQLPSHPIAPSPVAVPVQPSGPFSFDFDGSLGLSSLAMLPALNAAVASPELGLNLLLSLYSPEQLSSMATTAAAAAAVAAATAAAAKQPTFSTATPMTMLATMNMNTDVAALSVIQDILGPLKRKADQELEMSPPKISRTSPTLSQSQSQSAATSPSTSSSTSTSTASSSSPPRQFACSQCGRAFARLFNLNTHEKTHDRNKSRQFACPEVGCKKSFTRKNDLQRHQISIHGVTHLYNCVKCTKPFVRRETLRRHTELKCCEDDTDPVELPEQEDK</sequence>
<keyword evidence="11" id="KW-1185">Reference proteome</keyword>
<evidence type="ECO:0000256" key="4">
    <source>
        <dbReference type="ARBA" id="ARBA00022771"/>
    </source>
</evidence>
<evidence type="ECO:0000313" key="10">
    <source>
        <dbReference type="EMBL" id="KAF9578740.1"/>
    </source>
</evidence>
<evidence type="ECO:0000256" key="2">
    <source>
        <dbReference type="ARBA" id="ARBA00022723"/>
    </source>
</evidence>
<dbReference type="GO" id="GO:0005634">
    <property type="term" value="C:nucleus"/>
    <property type="evidence" value="ECO:0007669"/>
    <property type="project" value="UniProtKB-SubCell"/>
</dbReference>
<dbReference type="PROSITE" id="PS00028">
    <property type="entry name" value="ZINC_FINGER_C2H2_1"/>
    <property type="match status" value="2"/>
</dbReference>
<dbReference type="AlphaFoldDB" id="A0A9P6KBJ8"/>
<evidence type="ECO:0000256" key="7">
    <source>
        <dbReference type="PROSITE-ProRule" id="PRU00042"/>
    </source>
</evidence>
<dbReference type="PANTHER" id="PTHR16515:SF49">
    <property type="entry name" value="GASTRULA ZINC FINGER PROTEIN XLCGF49.1-LIKE-RELATED"/>
    <property type="match status" value="1"/>
</dbReference>
<protein>
    <recommendedName>
        <fullName evidence="9">C2H2-type domain-containing protein</fullName>
    </recommendedName>
</protein>
<feature type="domain" description="C2H2-type" evidence="9">
    <location>
        <begin position="614"/>
        <end position="641"/>
    </location>
</feature>
<feature type="compositionally biased region" description="Low complexity" evidence="8">
    <location>
        <begin position="348"/>
        <end position="366"/>
    </location>
</feature>
<evidence type="ECO:0000256" key="6">
    <source>
        <dbReference type="ARBA" id="ARBA00023242"/>
    </source>
</evidence>
<dbReference type="Pfam" id="PF00096">
    <property type="entry name" value="zf-C2H2"/>
    <property type="match status" value="3"/>
</dbReference>
<keyword evidence="2" id="KW-0479">Metal-binding</keyword>
<feature type="domain" description="C2H2-type" evidence="9">
    <location>
        <begin position="675"/>
        <end position="705"/>
    </location>
</feature>
<keyword evidence="5" id="KW-0862">Zinc</keyword>
<dbReference type="Proteomes" id="UP000780801">
    <property type="component" value="Unassembled WGS sequence"/>
</dbReference>
<reference evidence="10" key="1">
    <citation type="journal article" date="2020" name="Fungal Divers.">
        <title>Resolving the Mortierellaceae phylogeny through synthesis of multi-gene phylogenetics and phylogenomics.</title>
        <authorList>
            <person name="Vandepol N."/>
            <person name="Liber J."/>
            <person name="Desiro A."/>
            <person name="Na H."/>
            <person name="Kennedy M."/>
            <person name="Barry K."/>
            <person name="Grigoriev I.V."/>
            <person name="Miller A.N."/>
            <person name="O'Donnell K."/>
            <person name="Stajich J.E."/>
            <person name="Bonito G."/>
        </authorList>
    </citation>
    <scope>NUCLEOTIDE SEQUENCE</scope>
    <source>
        <strain evidence="10">KOD1015</strain>
    </source>
</reference>
<dbReference type="SUPFAM" id="SSF57667">
    <property type="entry name" value="beta-beta-alpha zinc fingers"/>
    <property type="match status" value="1"/>
</dbReference>
<name>A0A9P6KBJ8_9FUNG</name>
<keyword evidence="4 7" id="KW-0863">Zinc-finger</keyword>
<accession>A0A9P6KBJ8</accession>
<feature type="region of interest" description="Disordered" evidence="8">
    <location>
        <begin position="348"/>
        <end position="367"/>
    </location>
</feature>
<dbReference type="InterPro" id="IPR050331">
    <property type="entry name" value="Zinc_finger"/>
</dbReference>
<proteinExistence type="predicted"/>
<dbReference type="Gene3D" id="3.30.160.60">
    <property type="entry name" value="Classic Zinc Finger"/>
    <property type="match status" value="2"/>
</dbReference>
<evidence type="ECO:0000259" key="9">
    <source>
        <dbReference type="PROSITE" id="PS50157"/>
    </source>
</evidence>
<keyword evidence="3" id="KW-0677">Repeat</keyword>
<dbReference type="PROSITE" id="PS50157">
    <property type="entry name" value="ZINC_FINGER_C2H2_2"/>
    <property type="match status" value="3"/>
</dbReference>
<dbReference type="GO" id="GO:0010468">
    <property type="term" value="P:regulation of gene expression"/>
    <property type="evidence" value="ECO:0007669"/>
    <property type="project" value="TreeGrafter"/>
</dbReference>
<evidence type="ECO:0000256" key="1">
    <source>
        <dbReference type="ARBA" id="ARBA00004123"/>
    </source>
</evidence>
<dbReference type="SMART" id="SM00355">
    <property type="entry name" value="ZnF_C2H2"/>
    <property type="match status" value="3"/>
</dbReference>
<dbReference type="EMBL" id="JAABOA010003371">
    <property type="protein sequence ID" value="KAF9578740.1"/>
    <property type="molecule type" value="Genomic_DNA"/>
</dbReference>
<comment type="caution">
    <text evidence="10">The sequence shown here is derived from an EMBL/GenBank/DDBJ whole genome shotgun (WGS) entry which is preliminary data.</text>
</comment>
<feature type="compositionally biased region" description="Low complexity" evidence="8">
    <location>
        <begin position="578"/>
        <end position="610"/>
    </location>
</feature>
<evidence type="ECO:0000256" key="8">
    <source>
        <dbReference type="SAM" id="MobiDB-lite"/>
    </source>
</evidence>
<dbReference type="PANTHER" id="PTHR16515">
    <property type="entry name" value="PR DOMAIN ZINC FINGER PROTEIN"/>
    <property type="match status" value="1"/>
</dbReference>
<feature type="domain" description="C2H2-type" evidence="9">
    <location>
        <begin position="644"/>
        <end position="669"/>
    </location>
</feature>
<evidence type="ECO:0000256" key="5">
    <source>
        <dbReference type="ARBA" id="ARBA00022833"/>
    </source>
</evidence>
<feature type="region of interest" description="Disordered" evidence="8">
    <location>
        <begin position="564"/>
        <end position="612"/>
    </location>
</feature>
<organism evidence="10 11">
    <name type="scientific">Lunasporangiospora selenospora</name>
    <dbReference type="NCBI Taxonomy" id="979761"/>
    <lineage>
        <taxon>Eukaryota</taxon>
        <taxon>Fungi</taxon>
        <taxon>Fungi incertae sedis</taxon>
        <taxon>Mucoromycota</taxon>
        <taxon>Mortierellomycotina</taxon>
        <taxon>Mortierellomycetes</taxon>
        <taxon>Mortierellales</taxon>
        <taxon>Mortierellaceae</taxon>
        <taxon>Lunasporangiospora</taxon>
    </lineage>
</organism>
<dbReference type="InterPro" id="IPR036236">
    <property type="entry name" value="Znf_C2H2_sf"/>
</dbReference>
<dbReference type="GO" id="GO:0008270">
    <property type="term" value="F:zinc ion binding"/>
    <property type="evidence" value="ECO:0007669"/>
    <property type="project" value="UniProtKB-KW"/>
</dbReference>
<comment type="subcellular location">
    <subcellularLocation>
        <location evidence="1">Nucleus</location>
    </subcellularLocation>
</comment>
<dbReference type="InterPro" id="IPR013087">
    <property type="entry name" value="Znf_C2H2_type"/>
</dbReference>
<dbReference type="FunFam" id="3.30.160.60:FF:000110">
    <property type="entry name" value="Zinc finger protein-like"/>
    <property type="match status" value="1"/>
</dbReference>
<dbReference type="OrthoDB" id="8117402at2759"/>
<gene>
    <name evidence="10" type="ORF">BGW38_005318</name>
</gene>
<keyword evidence="6" id="KW-0539">Nucleus</keyword>
<evidence type="ECO:0000313" key="11">
    <source>
        <dbReference type="Proteomes" id="UP000780801"/>
    </source>
</evidence>